<evidence type="ECO:0000256" key="1">
    <source>
        <dbReference type="ARBA" id="ARBA00022737"/>
    </source>
</evidence>
<dbReference type="Gene3D" id="2.160.20.10">
    <property type="entry name" value="Single-stranded right-handed beta-helix, Pectin lyase-like"/>
    <property type="match status" value="1"/>
</dbReference>
<evidence type="ECO:0000313" key="3">
    <source>
        <dbReference type="EMBL" id="MFB9673943.1"/>
    </source>
</evidence>
<dbReference type="InterPro" id="IPR006626">
    <property type="entry name" value="PbH1"/>
</dbReference>
<dbReference type="PANTHER" id="PTHR22990:SF15">
    <property type="entry name" value="F-BOX ONLY PROTEIN 10"/>
    <property type="match status" value="1"/>
</dbReference>
<name>A0ABV5T4C9_9ACTN</name>
<accession>A0ABV5T4C9</accession>
<dbReference type="InterPro" id="IPR051550">
    <property type="entry name" value="SCF-Subunits/Alg-Epimerases"/>
</dbReference>
<comment type="caution">
    <text evidence="3">The sequence shown here is derived from an EMBL/GenBank/DDBJ whole genome shotgun (WGS) entry which is preliminary data.</text>
</comment>
<evidence type="ECO:0000259" key="2">
    <source>
        <dbReference type="Pfam" id="PF13229"/>
    </source>
</evidence>
<organism evidence="3 4">
    <name type="scientific">Streptosporangium vulgare</name>
    <dbReference type="NCBI Taxonomy" id="46190"/>
    <lineage>
        <taxon>Bacteria</taxon>
        <taxon>Bacillati</taxon>
        <taxon>Actinomycetota</taxon>
        <taxon>Actinomycetes</taxon>
        <taxon>Streptosporangiales</taxon>
        <taxon>Streptosporangiaceae</taxon>
        <taxon>Streptosporangium</taxon>
    </lineage>
</organism>
<dbReference type="EMBL" id="JBHMBS010000001">
    <property type="protein sequence ID" value="MFB9673943.1"/>
    <property type="molecule type" value="Genomic_DNA"/>
</dbReference>
<feature type="domain" description="Right handed beta helix" evidence="2">
    <location>
        <begin position="83"/>
        <end position="232"/>
    </location>
</feature>
<evidence type="ECO:0000313" key="4">
    <source>
        <dbReference type="Proteomes" id="UP001589610"/>
    </source>
</evidence>
<protein>
    <submittedName>
        <fullName evidence="3">Nitrous oxide reductase family maturation protein NosD</fullName>
    </submittedName>
</protein>
<keyword evidence="4" id="KW-1185">Reference proteome</keyword>
<dbReference type="SMART" id="SM00710">
    <property type="entry name" value="PbH1"/>
    <property type="match status" value="7"/>
</dbReference>
<gene>
    <name evidence="3" type="ORF">ACFFRH_00475</name>
</gene>
<dbReference type="PANTHER" id="PTHR22990">
    <property type="entry name" value="F-BOX ONLY PROTEIN"/>
    <property type="match status" value="1"/>
</dbReference>
<proteinExistence type="predicted"/>
<reference evidence="3 4" key="1">
    <citation type="submission" date="2024-09" db="EMBL/GenBank/DDBJ databases">
        <authorList>
            <person name="Sun Q."/>
            <person name="Mori K."/>
        </authorList>
    </citation>
    <scope>NUCLEOTIDE SEQUENCE [LARGE SCALE GENOMIC DNA]</scope>
    <source>
        <strain evidence="3 4">JCM 3028</strain>
    </source>
</reference>
<dbReference type="InterPro" id="IPR039448">
    <property type="entry name" value="Beta_helix"/>
</dbReference>
<dbReference type="Proteomes" id="UP001589610">
    <property type="component" value="Unassembled WGS sequence"/>
</dbReference>
<dbReference type="InterPro" id="IPR011050">
    <property type="entry name" value="Pectin_lyase_fold/virulence"/>
</dbReference>
<dbReference type="Pfam" id="PF13229">
    <property type="entry name" value="Beta_helix"/>
    <property type="match status" value="1"/>
</dbReference>
<keyword evidence="1" id="KW-0677">Repeat</keyword>
<dbReference type="SUPFAM" id="SSF51126">
    <property type="entry name" value="Pectin lyase-like"/>
    <property type="match status" value="1"/>
</dbReference>
<sequence>MSLVQAEGETFVKPGESIQRALDEAGPGATIRLTEGTYAESLWIRHSGVTLVGEGPRLTRLVPGAAAEVGIPQLHDASEDVASGVSVHGDGIRDVTVRGLAVSGFSGSGVYAHTVQGLVVEDVEARDNDFWGIYVRESSGVEVLRCRASGSQYAGIALSFCPEANALVAENETSANAFGIFVDNSSKARMLRNTCHGNSAGLLLLNQTYEGELPGGVNDCLVAENELRGNGLLSGEGNPNGLGEAGPPISGVGLALIGVHRATVVGNRIHDNHPSGPSVMGGALVLGSSKDWGGDESLDNHISWNRITGNTPLDVQVDADFTRQGFANNVANATAPDTIEGCAAEETR</sequence>
<dbReference type="RefSeq" id="WP_386153136.1">
    <property type="nucleotide sequence ID" value="NZ_JBHMBS010000001.1"/>
</dbReference>
<dbReference type="InterPro" id="IPR012334">
    <property type="entry name" value="Pectin_lyas_fold"/>
</dbReference>